<accession>A0A3A3EJP2</accession>
<dbReference type="AlphaFoldDB" id="A0A3A3EJP2"/>
<dbReference type="Proteomes" id="UP000265938">
    <property type="component" value="Unassembled WGS sequence"/>
</dbReference>
<evidence type="ECO:0000259" key="6">
    <source>
        <dbReference type="SMART" id="SM00829"/>
    </source>
</evidence>
<dbReference type="Gene3D" id="3.90.180.10">
    <property type="entry name" value="Medium-chain alcohol dehydrogenases, catalytic domain"/>
    <property type="match status" value="1"/>
</dbReference>
<evidence type="ECO:0000256" key="5">
    <source>
        <dbReference type="RuleBase" id="RU361277"/>
    </source>
</evidence>
<dbReference type="SMART" id="SM00829">
    <property type="entry name" value="PKS_ER"/>
    <property type="match status" value="1"/>
</dbReference>
<keyword evidence="3 5" id="KW-0862">Zinc</keyword>
<dbReference type="PROSITE" id="PS00065">
    <property type="entry name" value="D_2_HYDROXYACID_DH_1"/>
    <property type="match status" value="1"/>
</dbReference>
<dbReference type="PROSITE" id="PS00059">
    <property type="entry name" value="ADH_ZINC"/>
    <property type="match status" value="1"/>
</dbReference>
<comment type="cofactor">
    <cofactor evidence="1 5">
        <name>Zn(2+)</name>
        <dbReference type="ChEBI" id="CHEBI:29105"/>
    </cofactor>
</comment>
<dbReference type="InterPro" id="IPR002328">
    <property type="entry name" value="ADH_Zn_CS"/>
</dbReference>
<dbReference type="InterPro" id="IPR013149">
    <property type="entry name" value="ADH-like_C"/>
</dbReference>
<evidence type="ECO:0000256" key="1">
    <source>
        <dbReference type="ARBA" id="ARBA00001947"/>
    </source>
</evidence>
<sequence length="349" mass="38080">MPSQVKGYAAHSSESDLVPYSFERRDLRADDVEIEILYCGICHTDIHHVRGDWGPEEYPMVPGHEIIGRVLKVGEGVTKFSVGQSVGVGCLVDSCRECGSCEHHQEQYCDEFVPTYGSRDRHDGTLTFGGYSDKIVVSERFVLSIPENLNLAGAAPLLCAGITMYSPLKRWNISAGKKVAVIGLGGLGHMGIKLAKAMGAEVTLFSRSKGKEEDAYRLGADHVVISSSESQMLSVKSSFDLIIDTVPYNHDVNPYLNTLAPDGALVLVGFFGALEPTVQTAALIARGKTLTGSLIGGLEETQQMLDFCGEHNVTADIEMLDIKDINLAYERLLKSDVKYRFVIDMSTLK</sequence>
<gene>
    <name evidence="7" type="ORF">D4741_12080</name>
</gene>
<dbReference type="InterPro" id="IPR020843">
    <property type="entry name" value="ER"/>
</dbReference>
<dbReference type="SUPFAM" id="SSF50129">
    <property type="entry name" value="GroES-like"/>
    <property type="match status" value="1"/>
</dbReference>
<dbReference type="InterPro" id="IPR013154">
    <property type="entry name" value="ADH-like_N"/>
</dbReference>
<dbReference type="GO" id="GO:0008106">
    <property type="term" value="F:alcohol dehydrogenase (NADP+) activity"/>
    <property type="evidence" value="ECO:0007669"/>
    <property type="project" value="UniProtKB-ARBA"/>
</dbReference>
<reference evidence="7 8" key="1">
    <citation type="submission" date="2018-09" db="EMBL/GenBank/DDBJ databases">
        <title>Identification of marine bacteria producing industrial enzymes.</title>
        <authorList>
            <person name="Cheng T.H."/>
            <person name="Saidin J."/>
            <person name="Muhd D.D."/>
            <person name="Isa M.N.M."/>
            <person name="Bakar M.F.A."/>
            <person name="Ismail N."/>
        </authorList>
    </citation>
    <scope>NUCLEOTIDE SEQUENCE [LARGE SCALE GENOMIC DNA]</scope>
    <source>
        <strain evidence="7 8">MNAD 1.6</strain>
    </source>
</reference>
<name>A0A3A3EJP2_9GAMM</name>
<evidence type="ECO:0000256" key="3">
    <source>
        <dbReference type="ARBA" id="ARBA00022833"/>
    </source>
</evidence>
<dbReference type="Pfam" id="PF00107">
    <property type="entry name" value="ADH_zinc_N"/>
    <property type="match status" value="1"/>
</dbReference>
<evidence type="ECO:0000313" key="8">
    <source>
        <dbReference type="Proteomes" id="UP000265938"/>
    </source>
</evidence>
<dbReference type="InterPro" id="IPR029752">
    <property type="entry name" value="D-isomer_DH_CS1"/>
</dbReference>
<dbReference type="CDD" id="cd05283">
    <property type="entry name" value="CAD1"/>
    <property type="match status" value="1"/>
</dbReference>
<dbReference type="Pfam" id="PF08240">
    <property type="entry name" value="ADH_N"/>
    <property type="match status" value="1"/>
</dbReference>
<organism evidence="7 8">
    <name type="scientific">Pseudoalteromonas gelatinilytica</name>
    <dbReference type="NCBI Taxonomy" id="1703256"/>
    <lineage>
        <taxon>Bacteria</taxon>
        <taxon>Pseudomonadati</taxon>
        <taxon>Pseudomonadota</taxon>
        <taxon>Gammaproteobacteria</taxon>
        <taxon>Alteromonadales</taxon>
        <taxon>Pseudoalteromonadaceae</taxon>
        <taxon>Pseudoalteromonas</taxon>
    </lineage>
</organism>
<dbReference type="FunFam" id="3.40.50.720:FF:000022">
    <property type="entry name" value="Cinnamyl alcohol dehydrogenase"/>
    <property type="match status" value="1"/>
</dbReference>
<dbReference type="InterPro" id="IPR036291">
    <property type="entry name" value="NAD(P)-bd_dom_sf"/>
</dbReference>
<dbReference type="GO" id="GO:0008270">
    <property type="term" value="F:zinc ion binding"/>
    <property type="evidence" value="ECO:0007669"/>
    <property type="project" value="InterPro"/>
</dbReference>
<evidence type="ECO:0000256" key="2">
    <source>
        <dbReference type="ARBA" id="ARBA00022723"/>
    </source>
</evidence>
<dbReference type="InterPro" id="IPR047109">
    <property type="entry name" value="CAD-like"/>
</dbReference>
<dbReference type="PANTHER" id="PTHR42683">
    <property type="entry name" value="ALDEHYDE REDUCTASE"/>
    <property type="match status" value="1"/>
</dbReference>
<dbReference type="Gene3D" id="3.40.50.720">
    <property type="entry name" value="NAD(P)-binding Rossmann-like Domain"/>
    <property type="match status" value="1"/>
</dbReference>
<keyword evidence="4" id="KW-0560">Oxidoreductase</keyword>
<dbReference type="InterPro" id="IPR011032">
    <property type="entry name" value="GroES-like_sf"/>
</dbReference>
<comment type="caution">
    <text evidence="7">The sequence shown here is derived from an EMBL/GenBank/DDBJ whole genome shotgun (WGS) entry which is preliminary data.</text>
</comment>
<feature type="domain" description="Enoyl reductase (ER)" evidence="6">
    <location>
        <begin position="12"/>
        <end position="343"/>
    </location>
</feature>
<keyword evidence="2 5" id="KW-0479">Metal-binding</keyword>
<protein>
    <submittedName>
        <fullName evidence="7">NAD(P)-dependent alcohol dehydrogenase</fullName>
    </submittedName>
</protein>
<dbReference type="SUPFAM" id="SSF51735">
    <property type="entry name" value="NAD(P)-binding Rossmann-fold domains"/>
    <property type="match status" value="1"/>
</dbReference>
<proteinExistence type="inferred from homology"/>
<comment type="similarity">
    <text evidence="5">Belongs to the zinc-containing alcohol dehydrogenase family.</text>
</comment>
<evidence type="ECO:0000313" key="7">
    <source>
        <dbReference type="EMBL" id="RJF35701.1"/>
    </source>
</evidence>
<evidence type="ECO:0000256" key="4">
    <source>
        <dbReference type="ARBA" id="ARBA00023002"/>
    </source>
</evidence>
<dbReference type="EMBL" id="QYSE01000002">
    <property type="protein sequence ID" value="RJF35701.1"/>
    <property type="molecule type" value="Genomic_DNA"/>
</dbReference>